<evidence type="ECO:0000313" key="2">
    <source>
        <dbReference type="Proteomes" id="UP001055879"/>
    </source>
</evidence>
<evidence type="ECO:0000313" key="1">
    <source>
        <dbReference type="EMBL" id="KAI3685403.1"/>
    </source>
</evidence>
<accession>A0ACB8YJD2</accession>
<organism evidence="1 2">
    <name type="scientific">Arctium lappa</name>
    <name type="common">Greater burdock</name>
    <name type="synonym">Lappa major</name>
    <dbReference type="NCBI Taxonomy" id="4217"/>
    <lineage>
        <taxon>Eukaryota</taxon>
        <taxon>Viridiplantae</taxon>
        <taxon>Streptophyta</taxon>
        <taxon>Embryophyta</taxon>
        <taxon>Tracheophyta</taxon>
        <taxon>Spermatophyta</taxon>
        <taxon>Magnoliopsida</taxon>
        <taxon>eudicotyledons</taxon>
        <taxon>Gunneridae</taxon>
        <taxon>Pentapetalae</taxon>
        <taxon>asterids</taxon>
        <taxon>campanulids</taxon>
        <taxon>Asterales</taxon>
        <taxon>Asteraceae</taxon>
        <taxon>Carduoideae</taxon>
        <taxon>Cardueae</taxon>
        <taxon>Arctiinae</taxon>
        <taxon>Arctium</taxon>
    </lineage>
</organism>
<sequence>MRSRVLLGFAFVLVISLDYDRARGVHRSVSIVLIGFLLSFMVSGSDNIDRRDLGFGRGDCFASWFLCLAAINDQFLGFLWFYWFVGLIRYPREGAAPQVLFEPETRIEEDVTKDVSEGLRGDGMNRPPITLAHRPLVESLVNSFRTINKSICGIFVPTVTTNGYDLLLNGDKGDEVHVKDIGVHGKEDSQQKAREIKGISIKAFLSVVVEFRCGGWQGSGSSIGG</sequence>
<reference evidence="2" key="1">
    <citation type="journal article" date="2022" name="Mol. Ecol. Resour.">
        <title>The genomes of chicory, endive, great burdock and yacon provide insights into Asteraceae palaeo-polyploidization history and plant inulin production.</title>
        <authorList>
            <person name="Fan W."/>
            <person name="Wang S."/>
            <person name="Wang H."/>
            <person name="Wang A."/>
            <person name="Jiang F."/>
            <person name="Liu H."/>
            <person name="Zhao H."/>
            <person name="Xu D."/>
            <person name="Zhang Y."/>
        </authorList>
    </citation>
    <scope>NUCLEOTIDE SEQUENCE [LARGE SCALE GENOMIC DNA]</scope>
    <source>
        <strain evidence="2">cv. Niubang</strain>
    </source>
</reference>
<dbReference type="EMBL" id="CM042058">
    <property type="protein sequence ID" value="KAI3685403.1"/>
    <property type="molecule type" value="Genomic_DNA"/>
</dbReference>
<gene>
    <name evidence="1" type="ORF">L6452_34645</name>
</gene>
<reference evidence="1 2" key="2">
    <citation type="journal article" date="2022" name="Mol. Ecol. Resour.">
        <title>The genomes of chicory, endive, great burdock and yacon provide insights into Asteraceae paleo-polyploidization history and plant inulin production.</title>
        <authorList>
            <person name="Fan W."/>
            <person name="Wang S."/>
            <person name="Wang H."/>
            <person name="Wang A."/>
            <person name="Jiang F."/>
            <person name="Liu H."/>
            <person name="Zhao H."/>
            <person name="Xu D."/>
            <person name="Zhang Y."/>
        </authorList>
    </citation>
    <scope>NUCLEOTIDE SEQUENCE [LARGE SCALE GENOMIC DNA]</scope>
    <source>
        <strain evidence="2">cv. Niubang</strain>
    </source>
</reference>
<comment type="caution">
    <text evidence="1">The sequence shown here is derived from an EMBL/GenBank/DDBJ whole genome shotgun (WGS) entry which is preliminary data.</text>
</comment>
<name>A0ACB8YJD2_ARCLA</name>
<proteinExistence type="predicted"/>
<dbReference type="Proteomes" id="UP001055879">
    <property type="component" value="Linkage Group LG12"/>
</dbReference>
<keyword evidence="2" id="KW-1185">Reference proteome</keyword>
<protein>
    <submittedName>
        <fullName evidence="1">Uncharacterized protein</fullName>
    </submittedName>
</protein>